<dbReference type="PRINTS" id="PR00417">
    <property type="entry name" value="PRTPISMRASEI"/>
</dbReference>
<feature type="domain" description="Topo IA-type catalytic" evidence="4">
    <location>
        <begin position="1"/>
        <end position="334"/>
    </location>
</feature>
<gene>
    <name evidence="5" type="ORF">G4Y79_18750</name>
</gene>
<evidence type="ECO:0000313" key="5">
    <source>
        <dbReference type="EMBL" id="QPC81711.1"/>
    </source>
</evidence>
<dbReference type="SUPFAM" id="SSF56712">
    <property type="entry name" value="Prokaryotic type I DNA topoisomerase"/>
    <property type="match status" value="1"/>
</dbReference>
<evidence type="ECO:0000256" key="2">
    <source>
        <dbReference type="ARBA" id="ARBA00023125"/>
    </source>
</evidence>
<dbReference type="CDD" id="cd00186">
    <property type="entry name" value="TOP1Ac"/>
    <property type="match status" value="1"/>
</dbReference>
<dbReference type="InterPro" id="IPR000380">
    <property type="entry name" value="Topo_IA"/>
</dbReference>
<dbReference type="GO" id="GO:0003917">
    <property type="term" value="F:DNA topoisomerase type I (single strand cut, ATP-independent) activity"/>
    <property type="evidence" value="ECO:0007669"/>
    <property type="project" value="InterPro"/>
</dbReference>
<dbReference type="InterPro" id="IPR013825">
    <property type="entry name" value="Topo_IA_cen_sub2"/>
</dbReference>
<evidence type="ECO:0000313" key="6">
    <source>
        <dbReference type="Proteomes" id="UP000594468"/>
    </source>
</evidence>
<protein>
    <recommendedName>
        <fullName evidence="4">Topo IA-type catalytic domain-containing protein</fullName>
    </recommendedName>
</protein>
<dbReference type="Gene3D" id="2.70.20.10">
    <property type="entry name" value="Topoisomerase I, domain 3"/>
    <property type="match status" value="1"/>
</dbReference>
<keyword evidence="2" id="KW-0238">DNA-binding</keyword>
<dbReference type="Proteomes" id="UP000594468">
    <property type="component" value="Chromosome"/>
</dbReference>
<dbReference type="Pfam" id="PF01131">
    <property type="entry name" value="Topoisom_bac"/>
    <property type="match status" value="1"/>
</dbReference>
<accession>A0A7S8E7C5</accession>
<evidence type="ECO:0000256" key="3">
    <source>
        <dbReference type="ARBA" id="ARBA00023235"/>
    </source>
</evidence>
<proteinExistence type="predicted"/>
<keyword evidence="1" id="KW-0799">Topoisomerase</keyword>
<dbReference type="AlphaFoldDB" id="A0A7S8E7C5"/>
<name>A0A7S8E7C5_9CHLR</name>
<dbReference type="Gene3D" id="1.10.290.10">
    <property type="entry name" value="Topoisomerase I, domain 4"/>
    <property type="match status" value="1"/>
</dbReference>
<dbReference type="Gene3D" id="1.10.460.10">
    <property type="entry name" value="Topoisomerase I, domain 2"/>
    <property type="match status" value="1"/>
</dbReference>
<evidence type="ECO:0000259" key="4">
    <source>
        <dbReference type="PROSITE" id="PS52039"/>
    </source>
</evidence>
<dbReference type="PROSITE" id="PS52039">
    <property type="entry name" value="TOPO_IA_2"/>
    <property type="match status" value="1"/>
</dbReference>
<dbReference type="EMBL" id="CP062983">
    <property type="protein sequence ID" value="QPC81711.1"/>
    <property type="molecule type" value="Genomic_DNA"/>
</dbReference>
<dbReference type="SMART" id="SM00437">
    <property type="entry name" value="TOP1Ac"/>
    <property type="match status" value="1"/>
</dbReference>
<dbReference type="PANTHER" id="PTHR42785">
    <property type="entry name" value="DNA TOPOISOMERASE, TYPE IA, CORE"/>
    <property type="match status" value="1"/>
</dbReference>
<dbReference type="InterPro" id="IPR023406">
    <property type="entry name" value="Topo_IA_AS"/>
</dbReference>
<dbReference type="GO" id="GO:0006265">
    <property type="term" value="P:DNA topological change"/>
    <property type="evidence" value="ECO:0007669"/>
    <property type="project" value="InterPro"/>
</dbReference>
<dbReference type="PANTHER" id="PTHR42785:SF1">
    <property type="entry name" value="DNA TOPOISOMERASE"/>
    <property type="match status" value="1"/>
</dbReference>
<dbReference type="KEGG" id="pmet:G4Y79_18750"/>
<dbReference type="InterPro" id="IPR013826">
    <property type="entry name" value="Topo_IA_cen_sub3"/>
</dbReference>
<reference evidence="5 6" key="1">
    <citation type="submission" date="2020-02" db="EMBL/GenBank/DDBJ databases">
        <authorList>
            <person name="Zheng R.K."/>
            <person name="Sun C.M."/>
        </authorList>
    </citation>
    <scope>NUCLEOTIDE SEQUENCE [LARGE SCALE GENOMIC DNA]</scope>
    <source>
        <strain evidence="6">rifampicinis</strain>
    </source>
</reference>
<keyword evidence="3" id="KW-0413">Isomerase</keyword>
<dbReference type="PROSITE" id="PS00396">
    <property type="entry name" value="TOPO_IA_1"/>
    <property type="match status" value="1"/>
</dbReference>
<dbReference type="InterPro" id="IPR003602">
    <property type="entry name" value="Topo_IA_DNA-bd_dom"/>
</dbReference>
<dbReference type="InterPro" id="IPR013824">
    <property type="entry name" value="Topo_IA_cen_sub1"/>
</dbReference>
<dbReference type="GO" id="GO:0003677">
    <property type="term" value="F:DNA binding"/>
    <property type="evidence" value="ECO:0007669"/>
    <property type="project" value="UniProtKB-KW"/>
</dbReference>
<sequence length="334" mass="36971">MNAFKVESFWTLKAVLEAAGSRFEAKLHRLKDADVKFNAREQAEKLVGLLQSASFWVNKAGQTLKLRNPLPPFTTSSLQQATAKGLGLSPEKTMQLAQTLYEQGRITYHRTDGVSVALEAQEAAGLLILKEYGTEYLPETPPVYKTKTANAQEAHEAIRPTDVSQLPEDNDGDAAKLYALIWKRFVASQMAPARYTVTAALIHAGKTVEKPFPLIFKAQGRELDFDGFLRVYEEPDDVDESEAEDSGAVPALKDGQTLHLVELPIDEGQTRPPARFSEAALVQKLEAVGVGRPSTFASMLKVIKDKKYVALKQKRLQPTDTGLQLNDFVVERFP</sequence>
<organism evidence="5 6">
    <name type="scientific">Phototrophicus methaneseepsis</name>
    <dbReference type="NCBI Taxonomy" id="2710758"/>
    <lineage>
        <taxon>Bacteria</taxon>
        <taxon>Bacillati</taxon>
        <taxon>Chloroflexota</taxon>
        <taxon>Candidatus Thermofontia</taxon>
        <taxon>Phototrophicales</taxon>
        <taxon>Phototrophicaceae</taxon>
        <taxon>Phototrophicus</taxon>
    </lineage>
</organism>
<dbReference type="InterPro" id="IPR013497">
    <property type="entry name" value="Topo_IA_cen"/>
</dbReference>
<evidence type="ECO:0000256" key="1">
    <source>
        <dbReference type="ARBA" id="ARBA00023029"/>
    </source>
</evidence>
<dbReference type="InterPro" id="IPR023405">
    <property type="entry name" value="Topo_IA_core_domain"/>
</dbReference>
<keyword evidence="6" id="KW-1185">Reference proteome</keyword>